<name>A0A7T8KAJ0_CALRO</name>
<evidence type="ECO:0000313" key="3">
    <source>
        <dbReference type="Proteomes" id="UP000595437"/>
    </source>
</evidence>
<reference evidence="3" key="1">
    <citation type="submission" date="2021-01" db="EMBL/GenBank/DDBJ databases">
        <title>Caligus Genome Assembly.</title>
        <authorList>
            <person name="Gallardo-Escarate C."/>
        </authorList>
    </citation>
    <scope>NUCLEOTIDE SEQUENCE [LARGE SCALE GENOMIC DNA]</scope>
</reference>
<protein>
    <submittedName>
        <fullName evidence="2">Uncharacterized protein</fullName>
    </submittedName>
</protein>
<dbReference type="EMBL" id="CP045896">
    <property type="protein sequence ID" value="QQP50740.1"/>
    <property type="molecule type" value="Genomic_DNA"/>
</dbReference>
<proteinExistence type="predicted"/>
<organism evidence="2 3">
    <name type="scientific">Caligus rogercresseyi</name>
    <name type="common">Sea louse</name>
    <dbReference type="NCBI Taxonomy" id="217165"/>
    <lineage>
        <taxon>Eukaryota</taxon>
        <taxon>Metazoa</taxon>
        <taxon>Ecdysozoa</taxon>
        <taxon>Arthropoda</taxon>
        <taxon>Crustacea</taxon>
        <taxon>Multicrustacea</taxon>
        <taxon>Hexanauplia</taxon>
        <taxon>Copepoda</taxon>
        <taxon>Siphonostomatoida</taxon>
        <taxon>Caligidae</taxon>
        <taxon>Caligus</taxon>
    </lineage>
</organism>
<dbReference type="Proteomes" id="UP000595437">
    <property type="component" value="Chromosome 7"/>
</dbReference>
<feature type="region of interest" description="Disordered" evidence="1">
    <location>
        <begin position="59"/>
        <end position="78"/>
    </location>
</feature>
<dbReference type="AlphaFoldDB" id="A0A7T8KAJ0"/>
<feature type="compositionally biased region" description="Acidic residues" evidence="1">
    <location>
        <begin position="61"/>
        <end position="73"/>
    </location>
</feature>
<accession>A0A7T8KAJ0</accession>
<evidence type="ECO:0000256" key="1">
    <source>
        <dbReference type="SAM" id="MobiDB-lite"/>
    </source>
</evidence>
<sequence>MARHRHAVPEVAAPPLRPVAPLAENFLLGGAEPANPHIAAPQDAVPVQVLDPAVPVRAAAEDNEDGAPVDEGEAQGNANLVVQEAPALLEDPHHQGISF</sequence>
<evidence type="ECO:0000313" key="2">
    <source>
        <dbReference type="EMBL" id="QQP50740.1"/>
    </source>
</evidence>
<keyword evidence="3" id="KW-1185">Reference proteome</keyword>
<gene>
    <name evidence="2" type="ORF">FKW44_011860</name>
</gene>